<evidence type="ECO:0000313" key="3">
    <source>
        <dbReference type="Proteomes" id="UP000006772"/>
    </source>
</evidence>
<dbReference type="PANTHER" id="PTHR42957:SF1">
    <property type="entry name" value="HELICASE MJ1565-RELATED"/>
    <property type="match status" value="1"/>
</dbReference>
<reference evidence="2 3" key="1">
    <citation type="journal article" date="2013" name="Front. Microbiol.">
        <title>The genome of the endophytic bacterium H. frisingense GSF30(T) identifies diverse strategies in the Herbaspirillum genus to interact with plants.</title>
        <authorList>
            <person name="Straub D."/>
            <person name="Rothballer M."/>
            <person name="Hartmann A."/>
            <person name="Ludewig U."/>
        </authorList>
    </citation>
    <scope>NUCLEOTIDE SEQUENCE [LARGE SCALE GENOMIC DNA]</scope>
    <source>
        <strain evidence="2 3">GSF30</strain>
    </source>
</reference>
<comment type="caution">
    <text evidence="2">The sequence shown here is derived from an EMBL/GenBank/DDBJ whole genome shotgun (WGS) entry which is preliminary data.</text>
</comment>
<feature type="domain" description="Helicase HerA central" evidence="1">
    <location>
        <begin position="206"/>
        <end position="322"/>
    </location>
</feature>
<dbReference type="EMBL" id="AEEC02000005">
    <property type="protein sequence ID" value="EOA05947.1"/>
    <property type="molecule type" value="Genomic_DNA"/>
</dbReference>
<gene>
    <name evidence="2" type="ORF">HFRIS_005793</name>
</gene>
<dbReference type="AlphaFoldDB" id="A0AAI9N556"/>
<dbReference type="InterPro" id="IPR002789">
    <property type="entry name" value="HerA_central"/>
</dbReference>
<dbReference type="Proteomes" id="UP000006772">
    <property type="component" value="Unassembled WGS sequence"/>
</dbReference>
<evidence type="ECO:0000259" key="1">
    <source>
        <dbReference type="Pfam" id="PF01935"/>
    </source>
</evidence>
<dbReference type="InterPro" id="IPR027417">
    <property type="entry name" value="P-loop_NTPase"/>
</dbReference>
<dbReference type="InterPro" id="IPR008571">
    <property type="entry name" value="HerA-like"/>
</dbReference>
<name>A0AAI9N556_9BURK</name>
<evidence type="ECO:0000313" key="2">
    <source>
        <dbReference type="EMBL" id="EOA05947.1"/>
    </source>
</evidence>
<organism evidence="2 3">
    <name type="scientific">Herbaspirillum frisingense GSF30</name>
    <dbReference type="NCBI Taxonomy" id="864073"/>
    <lineage>
        <taxon>Bacteria</taxon>
        <taxon>Pseudomonadati</taxon>
        <taxon>Pseudomonadota</taxon>
        <taxon>Betaproteobacteria</taxon>
        <taxon>Burkholderiales</taxon>
        <taxon>Oxalobacteraceae</taxon>
        <taxon>Herbaspirillum</taxon>
    </lineage>
</organism>
<accession>A0AAI9N556</accession>
<proteinExistence type="predicted"/>
<sequence>MKYRLQSLSFMNTTVATSPHTTSTGINPRVPTTAMPETKAIVTLLSANGAAAGNAASKDAQSFFNREGSLGWVESQDGPLVKAGSSYERLRDAGIVPGQFLAVAAPDWIFHGQQEFILVRFLQVTARRDGYSTSCELHCWVMGSCRINPVNGQLSYFAGLPGYSGLMLSPTCGCHVLPESILRALLALSGEVGEAFELGHVRWGEHIGQHAYTAPVAMSVNEVVGKRTAMFGKTRLGKSNVVKLLMQGVLNATRESGHVGQLVFDVNGEYANDNPQDGNFSIASAYPERVQVYYLSTQPRGDGEFLRYNFYDIPDRALAIFSELLTPSVLEIAEVRNFLMIRFPALSALKTGRADDSAAAFRKLCLYWTLLHEAGFEPGEVVCAAIAARGLVNVGFTQGLRMAAWQAIRSKVPPPIPTSFTEMTEEIRVLSAFALKYENDPNLRVGRTELFDEEDRVIQELLCQTNGVGPYFLRECLQFHSANASDFLHDSLRALDTGKTVIIDLGAANERIVRYFSRIISTAVFLQQERKFITNTLAGRFVQIYFEEAHMIFPVEAAGKNTTDIYARFAKEGAKFGIGIVYSTQSPTSVSYSLLTQTENFFIGHLSSDIDVDALASVQSLFGAVKDDILQFRLPGYMRVLSYSRRFVLPIQAKRFDPRERR</sequence>
<protein>
    <recommendedName>
        <fullName evidence="1">Helicase HerA central domain-containing protein</fullName>
    </recommendedName>
</protein>
<dbReference type="PANTHER" id="PTHR42957">
    <property type="entry name" value="HELICASE MJ1565-RELATED"/>
    <property type="match status" value="1"/>
</dbReference>
<dbReference type="Gene3D" id="3.40.50.300">
    <property type="entry name" value="P-loop containing nucleotide triphosphate hydrolases"/>
    <property type="match status" value="2"/>
</dbReference>
<dbReference type="Pfam" id="PF01935">
    <property type="entry name" value="DUF87"/>
    <property type="match status" value="1"/>
</dbReference>
<dbReference type="SUPFAM" id="SSF52540">
    <property type="entry name" value="P-loop containing nucleoside triphosphate hydrolases"/>
    <property type="match status" value="1"/>
</dbReference>